<dbReference type="Pfam" id="PF04328">
    <property type="entry name" value="Sel_put"/>
    <property type="match status" value="1"/>
</dbReference>
<dbReference type="EMBL" id="NRSG01000147">
    <property type="protein sequence ID" value="MBK1660108.1"/>
    <property type="molecule type" value="Genomic_DNA"/>
</dbReference>
<gene>
    <name evidence="1" type="ORF">CKO45_17900</name>
</gene>
<dbReference type="InterPro" id="IPR007423">
    <property type="entry name" value="Sel_put"/>
</dbReference>
<evidence type="ECO:0000313" key="2">
    <source>
        <dbReference type="Proteomes" id="UP000697995"/>
    </source>
</evidence>
<dbReference type="RefSeq" id="WP_133217761.1">
    <property type="nucleotide sequence ID" value="NZ_NRSG01000147.1"/>
</dbReference>
<dbReference type="PANTHER" id="PTHR38453">
    <property type="entry name" value="CYTOPLASMIC PROTEIN-RELATED"/>
    <property type="match status" value="1"/>
</dbReference>
<proteinExistence type="predicted"/>
<dbReference type="PANTHER" id="PTHR38453:SF1">
    <property type="entry name" value="CYTOPLASMIC PROTEIN"/>
    <property type="match status" value="1"/>
</dbReference>
<keyword evidence="2" id="KW-1185">Reference proteome</keyword>
<comment type="caution">
    <text evidence="1">The sequence shown here is derived from an EMBL/GenBank/DDBJ whole genome shotgun (WGS) entry which is preliminary data.</text>
</comment>
<evidence type="ECO:0000313" key="1">
    <source>
        <dbReference type="EMBL" id="MBK1660108.1"/>
    </source>
</evidence>
<reference evidence="1 2" key="1">
    <citation type="journal article" date="2020" name="Microorganisms">
        <title>Osmotic Adaptation and Compatible Solute Biosynthesis of Phototrophic Bacteria as Revealed from Genome Analyses.</title>
        <authorList>
            <person name="Imhoff J.F."/>
            <person name="Rahn T."/>
            <person name="Kunzel S."/>
            <person name="Keller A."/>
            <person name="Neulinger S.C."/>
        </authorList>
    </citation>
    <scope>NUCLEOTIDE SEQUENCE [LARGE SCALE GENOMIC DNA]</scope>
    <source>
        <strain evidence="1 2">DSM 15382</strain>
    </source>
</reference>
<name>A0ABS1D0R1_9PROT</name>
<evidence type="ECO:0008006" key="3">
    <source>
        <dbReference type="Google" id="ProtNLM"/>
    </source>
</evidence>
<organism evidence="1 2">
    <name type="scientific">Paracraurococcus ruber</name>
    <dbReference type="NCBI Taxonomy" id="77675"/>
    <lineage>
        <taxon>Bacteria</taxon>
        <taxon>Pseudomonadati</taxon>
        <taxon>Pseudomonadota</taxon>
        <taxon>Alphaproteobacteria</taxon>
        <taxon>Acetobacterales</taxon>
        <taxon>Roseomonadaceae</taxon>
        <taxon>Paracraurococcus</taxon>
    </lineage>
</organism>
<accession>A0ABS1D0R1</accession>
<dbReference type="Proteomes" id="UP000697995">
    <property type="component" value="Unassembled WGS sequence"/>
</dbReference>
<sequence>MRAWLRCLCDTARLMVGQPSYEAYVAHVARTHPGTEPMTPAAFFRNREAARYGGGGGGFRCC</sequence>
<protein>
    <recommendedName>
        <fullName evidence="3">DUF466 domain-containing protein</fullName>
    </recommendedName>
</protein>